<sequence>MDPHSDVTADVDYQAVLSHMNIHK</sequence>
<dbReference type="EMBL" id="CAJOBG010096668">
    <property type="protein sequence ID" value="CAF4686412.1"/>
    <property type="molecule type" value="Genomic_DNA"/>
</dbReference>
<protein>
    <submittedName>
        <fullName evidence="2">Uncharacterized protein</fullName>
    </submittedName>
</protein>
<feature type="non-terminal residue" evidence="2">
    <location>
        <position position="24"/>
    </location>
</feature>
<name>A0A821HJW9_9BILA</name>
<evidence type="ECO:0000313" key="1">
    <source>
        <dbReference type="EMBL" id="CAF4507550.1"/>
    </source>
</evidence>
<dbReference type="Proteomes" id="UP000663866">
    <property type="component" value="Unassembled WGS sequence"/>
</dbReference>
<dbReference type="AlphaFoldDB" id="A0A821HJW9"/>
<organism evidence="2 3">
    <name type="scientific">Rotaria magnacalcarata</name>
    <dbReference type="NCBI Taxonomy" id="392030"/>
    <lineage>
        <taxon>Eukaryota</taxon>
        <taxon>Metazoa</taxon>
        <taxon>Spiralia</taxon>
        <taxon>Gnathifera</taxon>
        <taxon>Rotifera</taxon>
        <taxon>Eurotatoria</taxon>
        <taxon>Bdelloidea</taxon>
        <taxon>Philodinida</taxon>
        <taxon>Philodinidae</taxon>
        <taxon>Rotaria</taxon>
    </lineage>
</organism>
<comment type="caution">
    <text evidence="2">The sequence shown here is derived from an EMBL/GenBank/DDBJ whole genome shotgun (WGS) entry which is preliminary data.</text>
</comment>
<keyword evidence="3" id="KW-1185">Reference proteome</keyword>
<dbReference type="EMBL" id="CAJOBG010054289">
    <property type="protein sequence ID" value="CAF4507550.1"/>
    <property type="molecule type" value="Genomic_DNA"/>
</dbReference>
<proteinExistence type="predicted"/>
<accession>A0A821HJW9</accession>
<gene>
    <name evidence="1" type="ORF">OVN521_LOCUS41128</name>
    <name evidence="2" type="ORF">OVN521_LOCUS47914</name>
</gene>
<evidence type="ECO:0000313" key="3">
    <source>
        <dbReference type="Proteomes" id="UP000663866"/>
    </source>
</evidence>
<reference evidence="2" key="1">
    <citation type="submission" date="2021-02" db="EMBL/GenBank/DDBJ databases">
        <authorList>
            <person name="Nowell W R."/>
        </authorList>
    </citation>
    <scope>NUCLEOTIDE SEQUENCE</scope>
</reference>
<evidence type="ECO:0000313" key="2">
    <source>
        <dbReference type="EMBL" id="CAF4686412.1"/>
    </source>
</evidence>